<proteinExistence type="predicted"/>
<organism evidence="1">
    <name type="scientific">marine sediment metagenome</name>
    <dbReference type="NCBI Taxonomy" id="412755"/>
    <lineage>
        <taxon>unclassified sequences</taxon>
        <taxon>metagenomes</taxon>
        <taxon>ecological metagenomes</taxon>
    </lineage>
</organism>
<evidence type="ECO:0000313" key="1">
    <source>
        <dbReference type="EMBL" id="KKM16287.1"/>
    </source>
</evidence>
<gene>
    <name evidence="1" type="ORF">LCGC14_1687320</name>
</gene>
<accession>A0A0F9HM85</accession>
<dbReference type="AlphaFoldDB" id="A0A0F9HM85"/>
<comment type="caution">
    <text evidence="1">The sequence shown here is derived from an EMBL/GenBank/DDBJ whole genome shotgun (WGS) entry which is preliminary data.</text>
</comment>
<dbReference type="EMBL" id="LAZR01014707">
    <property type="protein sequence ID" value="KKM16287.1"/>
    <property type="molecule type" value="Genomic_DNA"/>
</dbReference>
<name>A0A0F9HM85_9ZZZZ</name>
<reference evidence="1" key="1">
    <citation type="journal article" date="2015" name="Nature">
        <title>Complex archaea that bridge the gap between prokaryotes and eukaryotes.</title>
        <authorList>
            <person name="Spang A."/>
            <person name="Saw J.H."/>
            <person name="Jorgensen S.L."/>
            <person name="Zaremba-Niedzwiedzka K."/>
            <person name="Martijn J."/>
            <person name="Lind A.E."/>
            <person name="van Eijk R."/>
            <person name="Schleper C."/>
            <person name="Guy L."/>
            <person name="Ettema T.J."/>
        </authorList>
    </citation>
    <scope>NUCLEOTIDE SEQUENCE</scope>
</reference>
<protein>
    <submittedName>
        <fullName evidence="1">Uncharacterized protein</fullName>
    </submittedName>
</protein>
<sequence>MTTKIVSSRSTAPLEYLIGVLASIKVESWLKQEVVYPSEVQTLSYEEVCKLAASRIDHRARASL</sequence>